<proteinExistence type="predicted"/>
<dbReference type="Proteomes" id="UP000192596">
    <property type="component" value="Unassembled WGS sequence"/>
</dbReference>
<protein>
    <submittedName>
        <fullName evidence="1">Uncharacterized protein</fullName>
    </submittedName>
</protein>
<keyword evidence="2" id="KW-1185">Reference proteome</keyword>
<reference evidence="2" key="1">
    <citation type="submission" date="2017-03" db="EMBL/GenBank/DDBJ databases">
        <title>Genomes of endolithic fungi from Antarctica.</title>
        <authorList>
            <person name="Coleine C."/>
            <person name="Masonjones S."/>
            <person name="Stajich J.E."/>
        </authorList>
    </citation>
    <scope>NUCLEOTIDE SEQUENCE [LARGE SCALE GENOMIC DNA]</scope>
    <source>
        <strain evidence="2">CCFEE 5527</strain>
    </source>
</reference>
<evidence type="ECO:0000313" key="1">
    <source>
        <dbReference type="EMBL" id="OQO05243.1"/>
    </source>
</evidence>
<dbReference type="EMBL" id="NAJO01000019">
    <property type="protein sequence ID" value="OQO05243.1"/>
    <property type="molecule type" value="Genomic_DNA"/>
</dbReference>
<gene>
    <name evidence="1" type="ORF">B0A48_09010</name>
</gene>
<accession>A0A1V8T1E4</accession>
<dbReference type="AlphaFoldDB" id="A0A1V8T1E4"/>
<dbReference type="InParanoid" id="A0A1V8T1E4"/>
<organism evidence="1 2">
    <name type="scientific">Cryoendolithus antarcticus</name>
    <dbReference type="NCBI Taxonomy" id="1507870"/>
    <lineage>
        <taxon>Eukaryota</taxon>
        <taxon>Fungi</taxon>
        <taxon>Dikarya</taxon>
        <taxon>Ascomycota</taxon>
        <taxon>Pezizomycotina</taxon>
        <taxon>Dothideomycetes</taxon>
        <taxon>Dothideomycetidae</taxon>
        <taxon>Cladosporiales</taxon>
        <taxon>Cladosporiaceae</taxon>
        <taxon>Cryoendolithus</taxon>
    </lineage>
</organism>
<sequence length="304" mass="32166">MNRTANVFSASLAMEGSTYQNWVCKINPPGDSKEQVSAMAVVFWHEQGSPAGQLKASPPVGIAALVNEVVLDEVITTGELVMVGMALEVVGTSGVLDEVLVGTTLLEVDELVVVVIGTALEELEVVVVGTALDELGVVVVGTALVELIVLELPGVALVVNVVEERVEVLVVRTVLEVDEVVVGTLEVLDEVVVGALEVVDGAVKVELFSRTMLVDVPTEFVVGAVEETPIDEPFKVEVLNVELLVVLKDVLQELLLEVLVEVTVIVVLVLHSFVSGLLMSETSKIPEMTQVTSLAMTPTAGMVP</sequence>
<evidence type="ECO:0000313" key="2">
    <source>
        <dbReference type="Proteomes" id="UP000192596"/>
    </source>
</evidence>
<comment type="caution">
    <text evidence="1">The sequence shown here is derived from an EMBL/GenBank/DDBJ whole genome shotgun (WGS) entry which is preliminary data.</text>
</comment>
<name>A0A1V8T1E4_9PEZI</name>